<dbReference type="GO" id="GO:0016787">
    <property type="term" value="F:hydrolase activity"/>
    <property type="evidence" value="ECO:0007669"/>
    <property type="project" value="UniProtKB-KW"/>
</dbReference>
<keyword evidence="3" id="KW-0547">Nucleotide-binding</keyword>
<dbReference type="Pfam" id="PF12513">
    <property type="entry name" value="SUV3_C"/>
    <property type="match status" value="1"/>
</dbReference>
<evidence type="ECO:0000256" key="3">
    <source>
        <dbReference type="ARBA" id="ARBA00022741"/>
    </source>
</evidence>
<dbReference type="PANTHER" id="PTHR12131">
    <property type="entry name" value="ATP-DEPENDENT RNA AND DNA HELICASE"/>
    <property type="match status" value="1"/>
</dbReference>
<dbReference type="CDD" id="cd18805">
    <property type="entry name" value="SF2_C_suv3"/>
    <property type="match status" value="1"/>
</dbReference>
<evidence type="ECO:0000256" key="4">
    <source>
        <dbReference type="ARBA" id="ARBA00022801"/>
    </source>
</evidence>
<dbReference type="Gene3D" id="3.40.50.300">
    <property type="entry name" value="P-loop containing nucleotide triphosphate hydrolases"/>
    <property type="match status" value="2"/>
</dbReference>
<evidence type="ECO:0000256" key="2">
    <source>
        <dbReference type="ARBA" id="ARBA00012552"/>
    </source>
</evidence>
<dbReference type="OrthoDB" id="6692397at2759"/>
<gene>
    <name evidence="12" type="ORF">B9Z19DRAFT_1093536</name>
</gene>
<evidence type="ECO:0000313" key="12">
    <source>
        <dbReference type="EMBL" id="PUU74155.1"/>
    </source>
</evidence>
<keyword evidence="6" id="KW-0067">ATP-binding</keyword>
<dbReference type="PANTHER" id="PTHR12131:SF1">
    <property type="entry name" value="ATP-DEPENDENT RNA HELICASE SUPV3L1, MITOCHONDRIAL-RELATED"/>
    <property type="match status" value="1"/>
</dbReference>
<evidence type="ECO:0000259" key="11">
    <source>
        <dbReference type="PROSITE" id="PS51194"/>
    </source>
</evidence>
<evidence type="ECO:0000256" key="5">
    <source>
        <dbReference type="ARBA" id="ARBA00022806"/>
    </source>
</evidence>
<evidence type="ECO:0000313" key="13">
    <source>
        <dbReference type="Proteomes" id="UP000244722"/>
    </source>
</evidence>
<dbReference type="Pfam" id="PF22527">
    <property type="entry name" value="DEXQc_Suv3"/>
    <property type="match status" value="1"/>
</dbReference>
<dbReference type="CDD" id="cd17913">
    <property type="entry name" value="DEXQc_Suv3"/>
    <property type="match status" value="1"/>
</dbReference>
<evidence type="ECO:0000256" key="6">
    <source>
        <dbReference type="ARBA" id="ARBA00022840"/>
    </source>
</evidence>
<organism evidence="12 13">
    <name type="scientific">Tuber borchii</name>
    <name type="common">White truffle</name>
    <dbReference type="NCBI Taxonomy" id="42251"/>
    <lineage>
        <taxon>Eukaryota</taxon>
        <taxon>Fungi</taxon>
        <taxon>Dikarya</taxon>
        <taxon>Ascomycota</taxon>
        <taxon>Pezizomycotina</taxon>
        <taxon>Pezizomycetes</taxon>
        <taxon>Pezizales</taxon>
        <taxon>Tuberaceae</taxon>
        <taxon>Tuber</taxon>
    </lineage>
</organism>
<dbReference type="GO" id="GO:0000965">
    <property type="term" value="P:mitochondrial RNA 3'-end processing"/>
    <property type="evidence" value="ECO:0007669"/>
    <property type="project" value="TreeGrafter"/>
</dbReference>
<dbReference type="FunFam" id="3.40.50.300:FF:000269">
    <property type="entry name" value="ATP-dependent RNA helicase SUPV3L1, mitochondrial"/>
    <property type="match status" value="1"/>
</dbReference>
<dbReference type="InterPro" id="IPR055206">
    <property type="entry name" value="DEXQc_SUV3"/>
</dbReference>
<feature type="compositionally biased region" description="Acidic residues" evidence="10">
    <location>
        <begin position="748"/>
        <end position="760"/>
    </location>
</feature>
<evidence type="ECO:0000256" key="8">
    <source>
        <dbReference type="ARBA" id="ARBA00023128"/>
    </source>
</evidence>
<protein>
    <recommendedName>
        <fullName evidence="2">RNA helicase</fullName>
        <ecNumber evidence="2">3.6.4.13</ecNumber>
    </recommendedName>
</protein>
<dbReference type="FunFam" id="3.40.50.300:FF:000957">
    <property type="entry name" value="ATP-dependent RNA helicase SUV3L, mitochondrial"/>
    <property type="match status" value="1"/>
</dbReference>
<keyword evidence="5" id="KW-0347">Helicase</keyword>
<dbReference type="Proteomes" id="UP000244722">
    <property type="component" value="Unassembled WGS sequence"/>
</dbReference>
<dbReference type="InterPro" id="IPR050699">
    <property type="entry name" value="RNA-DNA_Helicase"/>
</dbReference>
<sequence>MLSSALVTRPRGVQMNLCVFCSLRVPGVLGASPLRIPGTTRFRGKSSRYKKVFEKKGLLSRGTDFRSSRDATYNGRQVPTAEGLLQARTALQERGGKPVEKKTDKLPAQDYRKIYALTEQALTKLIPPPADSPKVQGWYTGNLMPPKELRTRYLAFVDEVLAAFTVQDYTATGNSLPTPDKITTIYKEGKGLDNYFVNSFLQYIGQKDLGKKVIHMINVEKAADMRFPPEWYPMARQVKRTWHLHVGPTNSGKTYNALKRLEEAADGIYAGPLRLLAHEIFERMNAKGIPCNLVTGDDRRIVSETAAVSSSTVEMVDLNRQVEVAVLDEIQMIGDEDRGWAWTQALLGVRAKEVHMCGEERTVDLIKKLAASVGDECIVHNYTRLGPLEVMKQSLGGDLTKIQKGDCVATFSRKSIFAMKKEIEKVTGLRCAVIYGGLPPETRSMQARHFNDPESGYDVLVASDAVGMGLNLSIKRMIFETTIKWNGSAYEAISVPHIKQIAGRAGRYKVAVSKHNIQADETLTPLPAAPSIGFVTTLDEVDYQSLKYAMSVTSKPILTAGILPTSSQIQEFASLYPPNRELSFILKTMDEAMRTTKLFHICNLEQQVQTAKSLIGIPGLRILEKLQFCMAPIGRDVKVQDAVTRMAECVGSNTDGSFLKIPGVDLEVLDIDNPKTVAILQRLESLHKTILVWLWLSWRFPATFAPRETVQELKAICEEKIDIALSNVRFERGKKPAFERVTFHDTMDPEENAENTDIEEPPTGHGDEDEFEGTVLPHLSDKLVDSERLNQVAVSN</sequence>
<dbReference type="InterPro" id="IPR027417">
    <property type="entry name" value="P-loop_NTPase"/>
</dbReference>
<dbReference type="SMART" id="SM00490">
    <property type="entry name" value="HELICc"/>
    <property type="match status" value="1"/>
</dbReference>
<dbReference type="GO" id="GO:0045025">
    <property type="term" value="C:mitochondrial degradosome"/>
    <property type="evidence" value="ECO:0007669"/>
    <property type="project" value="TreeGrafter"/>
</dbReference>
<accession>A0A2T6ZF91</accession>
<dbReference type="EMBL" id="NESQ01000320">
    <property type="protein sequence ID" value="PUU74155.1"/>
    <property type="molecule type" value="Genomic_DNA"/>
</dbReference>
<keyword evidence="13" id="KW-1185">Reference proteome</keyword>
<keyword evidence="8" id="KW-0496">Mitochondrion</keyword>
<dbReference type="Gene3D" id="1.20.272.40">
    <property type="match status" value="1"/>
</dbReference>
<evidence type="ECO:0000256" key="7">
    <source>
        <dbReference type="ARBA" id="ARBA00022946"/>
    </source>
</evidence>
<comment type="subcellular location">
    <subcellularLocation>
        <location evidence="1">Mitochondrion</location>
    </subcellularLocation>
</comment>
<dbReference type="InterPro" id="IPR044774">
    <property type="entry name" value="Suv3_DEXQc"/>
</dbReference>
<keyword evidence="7" id="KW-0809">Transit peptide</keyword>
<dbReference type="STRING" id="42251.A0A2T6ZF91"/>
<feature type="region of interest" description="Disordered" evidence="10">
    <location>
        <begin position="744"/>
        <end position="772"/>
    </location>
</feature>
<evidence type="ECO:0000256" key="10">
    <source>
        <dbReference type="SAM" id="MobiDB-lite"/>
    </source>
</evidence>
<dbReference type="InterPro" id="IPR001650">
    <property type="entry name" value="Helicase_C-like"/>
</dbReference>
<comment type="caution">
    <text evidence="12">The sequence shown here is derived from an EMBL/GenBank/DDBJ whole genome shotgun (WGS) entry which is preliminary data.</text>
</comment>
<evidence type="ECO:0000256" key="9">
    <source>
        <dbReference type="ARBA" id="ARBA00047984"/>
    </source>
</evidence>
<name>A0A2T6ZF91_TUBBO</name>
<keyword evidence="4 12" id="KW-0378">Hydrolase</keyword>
<dbReference type="GO" id="GO:0003724">
    <property type="term" value="F:RNA helicase activity"/>
    <property type="evidence" value="ECO:0007669"/>
    <property type="project" value="UniProtKB-EC"/>
</dbReference>
<comment type="catalytic activity">
    <reaction evidence="9">
        <text>ATP + H2O = ADP + phosphate + H(+)</text>
        <dbReference type="Rhea" id="RHEA:13065"/>
        <dbReference type="ChEBI" id="CHEBI:15377"/>
        <dbReference type="ChEBI" id="CHEBI:15378"/>
        <dbReference type="ChEBI" id="CHEBI:30616"/>
        <dbReference type="ChEBI" id="CHEBI:43474"/>
        <dbReference type="ChEBI" id="CHEBI:456216"/>
        <dbReference type="EC" id="3.6.4.13"/>
    </reaction>
</comment>
<dbReference type="Gene3D" id="1.20.58.1080">
    <property type="match status" value="1"/>
</dbReference>
<dbReference type="Pfam" id="PF00271">
    <property type="entry name" value="Helicase_C"/>
    <property type="match status" value="1"/>
</dbReference>
<evidence type="ECO:0000256" key="1">
    <source>
        <dbReference type="ARBA" id="ARBA00004173"/>
    </source>
</evidence>
<dbReference type="EC" id="3.6.4.13" evidence="2"/>
<feature type="domain" description="Helicase C-terminal" evidence="11">
    <location>
        <begin position="394"/>
        <end position="549"/>
    </location>
</feature>
<dbReference type="GO" id="GO:0005524">
    <property type="term" value="F:ATP binding"/>
    <property type="evidence" value="ECO:0007669"/>
    <property type="project" value="UniProtKB-KW"/>
</dbReference>
<dbReference type="AlphaFoldDB" id="A0A2T6ZF91"/>
<dbReference type="SUPFAM" id="SSF52540">
    <property type="entry name" value="P-loop containing nucleoside triphosphate hydrolases"/>
    <property type="match status" value="1"/>
</dbReference>
<dbReference type="PROSITE" id="PS51194">
    <property type="entry name" value="HELICASE_CTER"/>
    <property type="match status" value="1"/>
</dbReference>
<reference evidence="12 13" key="1">
    <citation type="submission" date="2017-04" db="EMBL/GenBank/DDBJ databases">
        <title>Draft genome sequence of Tuber borchii Vittad., a whitish edible truffle.</title>
        <authorList>
            <consortium name="DOE Joint Genome Institute"/>
            <person name="Murat C."/>
            <person name="Kuo A."/>
            <person name="Barry K.W."/>
            <person name="Clum A."/>
            <person name="Dockter R.B."/>
            <person name="Fauchery L."/>
            <person name="Iotti M."/>
            <person name="Kohler A."/>
            <person name="Labutti K."/>
            <person name="Lindquist E.A."/>
            <person name="Lipzen A."/>
            <person name="Ohm R.A."/>
            <person name="Wang M."/>
            <person name="Grigoriev I.V."/>
            <person name="Zambonelli A."/>
            <person name="Martin F.M."/>
        </authorList>
    </citation>
    <scope>NUCLEOTIDE SEQUENCE [LARGE SCALE GENOMIC DNA]</scope>
    <source>
        <strain evidence="12 13">Tbo3840</strain>
    </source>
</reference>
<proteinExistence type="predicted"/>
<dbReference type="InterPro" id="IPR022192">
    <property type="entry name" value="SUV3_C"/>
</dbReference>